<dbReference type="Proteomes" id="UP000050421">
    <property type="component" value="Unassembled WGS sequence"/>
</dbReference>
<dbReference type="InterPro" id="IPR050834">
    <property type="entry name" value="Glycosyltransf_2"/>
</dbReference>
<dbReference type="Gene3D" id="3.90.550.10">
    <property type="entry name" value="Spore Coat Polysaccharide Biosynthesis Protein SpsA, Chain A"/>
    <property type="match status" value="1"/>
</dbReference>
<feature type="domain" description="Glycosyltransferase 2-like" evidence="1">
    <location>
        <begin position="4"/>
        <end position="128"/>
    </location>
</feature>
<evidence type="ECO:0000259" key="1">
    <source>
        <dbReference type="Pfam" id="PF00535"/>
    </source>
</evidence>
<dbReference type="InterPro" id="IPR001173">
    <property type="entry name" value="Glyco_trans_2-like"/>
</dbReference>
<dbReference type="GO" id="GO:0016740">
    <property type="term" value="F:transferase activity"/>
    <property type="evidence" value="ECO:0007669"/>
    <property type="project" value="UniProtKB-KW"/>
</dbReference>
<protein>
    <submittedName>
        <fullName evidence="2">Glycosyltransferase</fullName>
    </submittedName>
</protein>
<name>A0A0P7XD00_9BACT</name>
<organism evidence="2 3">
    <name type="scientific">Algoriphagus marincola HL-49</name>
    <dbReference type="NCBI Taxonomy" id="1305737"/>
    <lineage>
        <taxon>Bacteria</taxon>
        <taxon>Pseudomonadati</taxon>
        <taxon>Bacteroidota</taxon>
        <taxon>Cytophagia</taxon>
        <taxon>Cytophagales</taxon>
        <taxon>Cyclobacteriaceae</taxon>
        <taxon>Algoriphagus</taxon>
    </lineage>
</organism>
<dbReference type="PANTHER" id="PTHR43685:SF2">
    <property type="entry name" value="GLYCOSYLTRANSFERASE 2-LIKE DOMAIN-CONTAINING PROTEIN"/>
    <property type="match status" value="1"/>
</dbReference>
<reference evidence="2 3" key="1">
    <citation type="submission" date="2015-09" db="EMBL/GenBank/DDBJ databases">
        <title>Identification and resolution of microdiversity through metagenomic sequencing of parallel consortia.</title>
        <authorList>
            <person name="Nelson W.C."/>
            <person name="Romine M.F."/>
            <person name="Lindemann S.R."/>
        </authorList>
    </citation>
    <scope>NUCLEOTIDE SEQUENCE [LARGE SCALE GENOMIC DNA]</scope>
    <source>
        <strain evidence="2">HL-49</strain>
    </source>
</reference>
<dbReference type="AlphaFoldDB" id="A0A0P7XD00"/>
<dbReference type="InterPro" id="IPR029044">
    <property type="entry name" value="Nucleotide-diphossugar_trans"/>
</dbReference>
<dbReference type="Pfam" id="PF00535">
    <property type="entry name" value="Glycos_transf_2"/>
    <property type="match status" value="1"/>
</dbReference>
<gene>
    <name evidence="2" type="ORF">HLUCCX10_13665</name>
</gene>
<dbReference type="SUPFAM" id="SSF53448">
    <property type="entry name" value="Nucleotide-diphospho-sugar transferases"/>
    <property type="match status" value="1"/>
</dbReference>
<evidence type="ECO:0000313" key="2">
    <source>
        <dbReference type="EMBL" id="KPQ13232.1"/>
    </source>
</evidence>
<comment type="caution">
    <text evidence="2">The sequence shown here is derived from an EMBL/GenBank/DDBJ whole genome shotgun (WGS) entry which is preliminary data.</text>
</comment>
<dbReference type="PATRIC" id="fig|1305737.6.peg.3450"/>
<dbReference type="EMBL" id="LJXT01000098">
    <property type="protein sequence ID" value="KPQ13232.1"/>
    <property type="molecule type" value="Genomic_DNA"/>
</dbReference>
<dbReference type="eggNOG" id="COG1215">
    <property type="taxonomic scope" value="Bacteria"/>
</dbReference>
<dbReference type="OrthoDB" id="9801954at2"/>
<sequence length="287" mass="33022">MKVSVIIPNYRSWGLLSKCLRALEVQTLPKDDFEILVINNDPNDFPPDSFILPSNATLLNQPRPGSYSARNLGLKKSKFDVIAFTDSDCIPDKHWLEKGLSHLENGADLIGGRVEFFKEEGGDDLTFLFEKTFNFNQKRNVEDRGQSITANLFCKKEVADKVGPFSENLLSGGDFEWTQKAVKLGYKMVYGHDTLIYHPARKEFKDLISKKRRTSGGMYYRFFGDLSAWQKLKFTANILRPRISLLFRKDLGFSDKINLFFAVWYLEWVGIKEMYLLAHQGKSAQRH</sequence>
<proteinExistence type="predicted"/>
<evidence type="ECO:0000313" key="3">
    <source>
        <dbReference type="Proteomes" id="UP000050421"/>
    </source>
</evidence>
<dbReference type="STRING" id="1305737.GCA_000526355_01809"/>
<dbReference type="PANTHER" id="PTHR43685">
    <property type="entry name" value="GLYCOSYLTRANSFERASE"/>
    <property type="match status" value="1"/>
</dbReference>
<accession>A0A0P7XD00</accession>
<keyword evidence="2" id="KW-0808">Transferase</keyword>